<dbReference type="SUPFAM" id="SSF53474">
    <property type="entry name" value="alpha/beta-Hydrolases"/>
    <property type="match status" value="1"/>
</dbReference>
<dbReference type="InterPro" id="IPR029058">
    <property type="entry name" value="AB_hydrolase_fold"/>
</dbReference>
<dbReference type="OrthoDB" id="332676at2"/>
<dbReference type="PROSITE" id="PS01133">
    <property type="entry name" value="UPF0017"/>
    <property type="match status" value="1"/>
</dbReference>
<protein>
    <submittedName>
        <fullName evidence="6">Alpha/beta hydrolase</fullName>
    </submittedName>
</protein>
<evidence type="ECO:0000256" key="2">
    <source>
        <dbReference type="ARBA" id="ARBA00022487"/>
    </source>
</evidence>
<name>A0A136A5N3_9ALTE</name>
<evidence type="ECO:0000259" key="5">
    <source>
        <dbReference type="Pfam" id="PF00561"/>
    </source>
</evidence>
<evidence type="ECO:0000256" key="1">
    <source>
        <dbReference type="ARBA" id="ARBA00010884"/>
    </source>
</evidence>
<dbReference type="RefSeq" id="WP_068375274.1">
    <property type="nucleotide sequence ID" value="NZ_LSNE01000003.1"/>
</dbReference>
<dbReference type="Gene3D" id="3.40.50.1820">
    <property type="entry name" value="alpha/beta hydrolase"/>
    <property type="match status" value="1"/>
</dbReference>
<dbReference type="PANTHER" id="PTHR10794">
    <property type="entry name" value="ABHYDROLASE DOMAIN-CONTAINING PROTEIN"/>
    <property type="match status" value="1"/>
</dbReference>
<dbReference type="GO" id="GO:0047372">
    <property type="term" value="F:monoacylglycerol lipase activity"/>
    <property type="evidence" value="ECO:0007669"/>
    <property type="project" value="TreeGrafter"/>
</dbReference>
<comment type="similarity">
    <text evidence="1">Belongs to the AB hydrolase superfamily. AB hydrolase 4 family.</text>
</comment>
<dbReference type="GO" id="GO:0034338">
    <property type="term" value="F:short-chain carboxylesterase activity"/>
    <property type="evidence" value="ECO:0007669"/>
    <property type="project" value="TreeGrafter"/>
</dbReference>
<organism evidence="6 7">
    <name type="scientific">Paraglaciecola hydrolytica</name>
    <dbReference type="NCBI Taxonomy" id="1799789"/>
    <lineage>
        <taxon>Bacteria</taxon>
        <taxon>Pseudomonadati</taxon>
        <taxon>Pseudomonadota</taxon>
        <taxon>Gammaproteobacteria</taxon>
        <taxon>Alteromonadales</taxon>
        <taxon>Alteromonadaceae</taxon>
        <taxon>Paraglaciecola</taxon>
    </lineage>
</organism>
<dbReference type="InterPro" id="IPR000073">
    <property type="entry name" value="AB_hydrolase_1"/>
</dbReference>
<dbReference type="InterPro" id="IPR050960">
    <property type="entry name" value="AB_hydrolase_4_sf"/>
</dbReference>
<feature type="active site" description="Charge relay system" evidence="4">
    <location>
        <position position="150"/>
    </location>
</feature>
<dbReference type="NCBIfam" id="NF008218">
    <property type="entry name" value="PRK10985.1"/>
    <property type="match status" value="1"/>
</dbReference>
<evidence type="ECO:0000313" key="6">
    <source>
        <dbReference type="EMBL" id="KXI30555.1"/>
    </source>
</evidence>
<gene>
    <name evidence="6" type="ORF">AX660_09130</name>
</gene>
<dbReference type="Pfam" id="PF00561">
    <property type="entry name" value="Abhydrolase_1"/>
    <property type="match status" value="1"/>
</dbReference>
<feature type="domain" description="AB hydrolase-1" evidence="5">
    <location>
        <begin position="71"/>
        <end position="313"/>
    </location>
</feature>
<keyword evidence="2" id="KW-0719">Serine esterase</keyword>
<keyword evidence="7" id="KW-1185">Reference proteome</keyword>
<evidence type="ECO:0000256" key="4">
    <source>
        <dbReference type="PIRSR" id="PIRSR005211-1"/>
    </source>
</evidence>
<accession>A0A136A5N3</accession>
<dbReference type="PIRSF" id="PIRSF005211">
    <property type="entry name" value="Ab_hydro_YheT"/>
    <property type="match status" value="1"/>
</dbReference>
<dbReference type="InterPro" id="IPR012020">
    <property type="entry name" value="ABHD4"/>
</dbReference>
<sequence>MPTELLQHKGKVVVSDFIAPWWARNRHVQTIFPRFFQKRAALSYRREDFSLPDGDKVNLVWVGEPLAANALVVMFHGLEGSIDSHYCHNTAAYLQRQGFAVVVMHFRGCGGKPNLLARAYHSGETGDAWTLLNYLQQQYPDLPKLAIGFSLGANMLLKLLGERPEQRIIQGAMAVSAPLLLNECADSINHGFARRYQKYLLKSMLKNLSLKMQSIDYRGLINITEEQIPSIKTFRDFDQNITAPLHGFKDANDYYQRCSALPFLHKIKTPTLIIHAKDDPFMNENVLPKAEQLSAFVRVEVSEQGGHCGFMQGTPWSPEIWLQPRSARFFQSILASNNTVKNEKL</sequence>
<dbReference type="AlphaFoldDB" id="A0A136A5N3"/>
<dbReference type="PANTHER" id="PTHR10794:SF94">
    <property type="entry name" value="ESTERASE YHET-RELATED"/>
    <property type="match status" value="1"/>
</dbReference>
<dbReference type="Proteomes" id="UP000070299">
    <property type="component" value="Unassembled WGS sequence"/>
</dbReference>
<feature type="active site" description="Charge relay system" evidence="4">
    <location>
        <position position="279"/>
    </location>
</feature>
<reference evidence="7" key="1">
    <citation type="submission" date="2016-02" db="EMBL/GenBank/DDBJ databases">
        <authorList>
            <person name="Schultz-Johansen M."/>
            <person name="Glaring M.A."/>
            <person name="Bech P.K."/>
            <person name="Stougaard P."/>
        </authorList>
    </citation>
    <scope>NUCLEOTIDE SEQUENCE [LARGE SCALE GENOMIC DNA]</scope>
    <source>
        <strain evidence="7">S66</strain>
    </source>
</reference>
<proteinExistence type="inferred from homology"/>
<evidence type="ECO:0000313" key="7">
    <source>
        <dbReference type="Proteomes" id="UP000070299"/>
    </source>
</evidence>
<comment type="caution">
    <text evidence="6">The sequence shown here is derived from an EMBL/GenBank/DDBJ whole genome shotgun (WGS) entry which is preliminary data.</text>
</comment>
<dbReference type="EMBL" id="LSNE01000003">
    <property type="protein sequence ID" value="KXI30555.1"/>
    <property type="molecule type" value="Genomic_DNA"/>
</dbReference>
<dbReference type="InterPro" id="IPR000952">
    <property type="entry name" value="AB_hydrolase_4_CS"/>
</dbReference>
<feature type="active site" description="Charge relay system" evidence="4">
    <location>
        <position position="307"/>
    </location>
</feature>
<dbReference type="STRING" id="1799789.AX660_09130"/>
<keyword evidence="3 6" id="KW-0378">Hydrolase</keyword>
<evidence type="ECO:0000256" key="3">
    <source>
        <dbReference type="ARBA" id="ARBA00022801"/>
    </source>
</evidence>